<dbReference type="InterPro" id="IPR028455">
    <property type="entry name" value="ABI3_SH3"/>
</dbReference>
<dbReference type="FunFam" id="2.30.30.40:FF:000002">
    <property type="entry name" value="abl interactor 1 isoform X1"/>
    <property type="match status" value="1"/>
</dbReference>
<dbReference type="EMBL" id="NIRI02000056">
    <property type="protein sequence ID" value="KAG5444981.1"/>
    <property type="molecule type" value="Genomic_DNA"/>
</dbReference>
<dbReference type="SUPFAM" id="SSF50044">
    <property type="entry name" value="SH3-domain"/>
    <property type="match status" value="1"/>
</dbReference>
<feature type="region of interest" description="Disordered" evidence="10">
    <location>
        <begin position="509"/>
        <end position="528"/>
    </location>
</feature>
<feature type="region of interest" description="Disordered" evidence="10">
    <location>
        <begin position="259"/>
        <end position="278"/>
    </location>
</feature>
<dbReference type="SMART" id="SM00326">
    <property type="entry name" value="SH3"/>
    <property type="match status" value="1"/>
</dbReference>
<keyword evidence="12" id="KW-1185">Reference proteome</keyword>
<keyword evidence="4" id="KW-0728">SH3 domain</keyword>
<dbReference type="OrthoDB" id="2159336at2759"/>
<dbReference type="InterPro" id="IPR050384">
    <property type="entry name" value="Endophilin_SH3RF"/>
</dbReference>
<dbReference type="GO" id="GO:0005856">
    <property type="term" value="C:cytoskeleton"/>
    <property type="evidence" value="ECO:0007669"/>
    <property type="project" value="UniProtKB-SubCell"/>
</dbReference>
<evidence type="ECO:0000256" key="8">
    <source>
        <dbReference type="ARBA" id="ARBA00023212"/>
    </source>
</evidence>
<dbReference type="InterPro" id="IPR012849">
    <property type="entry name" value="Abl-interactor_HHR_dom"/>
</dbReference>
<dbReference type="PANTHER" id="PTHR14167">
    <property type="entry name" value="SH3 DOMAIN-CONTAINING"/>
    <property type="match status" value="1"/>
</dbReference>
<gene>
    <name evidence="11" type="ORF">CSKR_102586</name>
</gene>
<dbReference type="GO" id="GO:0030027">
    <property type="term" value="C:lamellipodium"/>
    <property type="evidence" value="ECO:0007669"/>
    <property type="project" value="UniProtKB-SubCell"/>
</dbReference>
<dbReference type="Gene3D" id="6.10.140.1620">
    <property type="match status" value="1"/>
</dbReference>
<evidence type="ECO:0000256" key="10">
    <source>
        <dbReference type="SAM" id="MobiDB-lite"/>
    </source>
</evidence>
<dbReference type="InterPro" id="IPR036028">
    <property type="entry name" value="SH3-like_dom_sf"/>
</dbReference>
<sequence>MLSSIKGVSLHSKGMKNLLSILDGELADGRTTLVAASCDIERAAAFCSEDYPKGQRSVKLENTMALATQSLGTVAYHISRLASHFLEAVELQSDMLAEISDCMEKIRMVCNTHQEKVARKAIGSCTSPKVPINFQREYIPSEPPLKYVRRPIDFSILDSIGHGVRIQEPLLNQYEKPLAQGDTLQRRGSSSAGITVQGMVGRQHRTISCHTAGSNTSAEYAAPVRSVGTVRYQTGTVGRTAGIYRTTGVPPHHLIGAMSSATPHQHSGGSGSSPVSGQLSSVSYAAGSEAMAAAQTSIDVTSAAALVANQSGRSSGSSSVVGQYPMNHQVHQGYLQSTAPISQPHMQHIKVNPAISQLSGQFVDQSIPMQTRLSQPQQQYPVSNSALSVSQGHPGQAIPTSNHAEFIMQQQQYAEQRYQSAQQTPQYMQHNPVQVAIPPTATLHSGTRPYAEHIQPSAQMPMSDTSSAEPTRPQISDPHATHSSPTSLDSTEHVPLPPPEAYAGSAATYSQHFNPPEPQMPSSHAPLGPAGGAGLIARKLTDPAWAPEFYMEKVITLYEYVRDKDDELTFTENQVIYVMKKNDDGWWEGIMNGITGLFPGNYVEVIE</sequence>
<keyword evidence="8" id="KW-0206">Cytoskeleton</keyword>
<dbReference type="CDD" id="cd11826">
    <property type="entry name" value="SH3_Abi"/>
    <property type="match status" value="1"/>
</dbReference>
<evidence type="ECO:0000313" key="11">
    <source>
        <dbReference type="EMBL" id="KAG5444981.1"/>
    </source>
</evidence>
<proteinExistence type="inferred from homology"/>
<keyword evidence="7" id="KW-0175">Coiled coil</keyword>
<evidence type="ECO:0000256" key="5">
    <source>
        <dbReference type="ARBA" id="ARBA00022490"/>
    </source>
</evidence>
<dbReference type="Pfam" id="PF07815">
    <property type="entry name" value="Abi_HHR"/>
    <property type="match status" value="1"/>
</dbReference>
<name>A0A3R7FNB0_CLOSI</name>
<comment type="subcellular location">
    <subcellularLocation>
        <location evidence="2">Cell projection</location>
        <location evidence="2">Lamellipodium</location>
    </subcellularLocation>
    <subcellularLocation>
        <location evidence="1">Cytoplasm</location>
        <location evidence="1">Cytoskeleton</location>
    </subcellularLocation>
</comment>
<dbReference type="FunCoup" id="A0A3R7FNB0">
    <property type="interactions" value="256"/>
</dbReference>
<dbReference type="InParanoid" id="A0A3R7FNB0"/>
<feature type="compositionally biased region" description="Polar residues" evidence="10">
    <location>
        <begin position="457"/>
        <end position="469"/>
    </location>
</feature>
<dbReference type="Gene3D" id="2.30.30.40">
    <property type="entry name" value="SH3 Domains"/>
    <property type="match status" value="1"/>
</dbReference>
<dbReference type="Pfam" id="PF14604">
    <property type="entry name" value="SH3_9"/>
    <property type="match status" value="1"/>
</dbReference>
<dbReference type="PANTHER" id="PTHR14167:SF116">
    <property type="entry name" value="CAP, ISOFORM AC"/>
    <property type="match status" value="1"/>
</dbReference>
<reference evidence="11 12" key="2">
    <citation type="journal article" date="2021" name="Genomics">
        <title>High-quality reference genome for Clonorchis sinensis.</title>
        <authorList>
            <person name="Young N.D."/>
            <person name="Stroehlein A.J."/>
            <person name="Kinkar L."/>
            <person name="Wang T."/>
            <person name="Sohn W.M."/>
            <person name="Chang B.C.H."/>
            <person name="Kaur P."/>
            <person name="Weisz D."/>
            <person name="Dudchenko O."/>
            <person name="Aiden E.L."/>
            <person name="Korhonen P.K."/>
            <person name="Gasser R.B."/>
        </authorList>
    </citation>
    <scope>NUCLEOTIDE SEQUENCE [LARGE SCALE GENOMIC DNA]</scope>
    <source>
        <strain evidence="11">Cs-k2</strain>
    </source>
</reference>
<dbReference type="Proteomes" id="UP000286415">
    <property type="component" value="Unassembled WGS sequence"/>
</dbReference>
<evidence type="ECO:0000256" key="3">
    <source>
        <dbReference type="ARBA" id="ARBA00010020"/>
    </source>
</evidence>
<evidence type="ECO:0000313" key="12">
    <source>
        <dbReference type="Proteomes" id="UP000286415"/>
    </source>
</evidence>
<comment type="caution">
    <text evidence="11">The sequence shown here is derived from an EMBL/GenBank/DDBJ whole genome shotgun (WGS) entry which is preliminary data.</text>
</comment>
<feature type="compositionally biased region" description="Low complexity" evidence="10">
    <location>
        <begin position="263"/>
        <end position="278"/>
    </location>
</feature>
<protein>
    <submittedName>
        <fullName evidence="11">Abl interactor 2</fullName>
    </submittedName>
</protein>
<feature type="region of interest" description="Disordered" evidence="10">
    <location>
        <begin position="457"/>
        <end position="504"/>
    </location>
</feature>
<dbReference type="PRINTS" id="PR00452">
    <property type="entry name" value="SH3DOMAIN"/>
</dbReference>
<keyword evidence="6" id="KW-0597">Phosphoprotein</keyword>
<dbReference type="PROSITE" id="PS50002">
    <property type="entry name" value="SH3"/>
    <property type="match status" value="1"/>
</dbReference>
<reference evidence="11 12" key="1">
    <citation type="journal article" date="2018" name="Biotechnol. Adv.">
        <title>Improved genomic resources and new bioinformatic workflow for the carcinogenic parasite Clonorchis sinensis: Biotechnological implications.</title>
        <authorList>
            <person name="Wang D."/>
            <person name="Korhonen P.K."/>
            <person name="Gasser R.B."/>
            <person name="Young N.D."/>
        </authorList>
    </citation>
    <scope>NUCLEOTIDE SEQUENCE [LARGE SCALE GENOMIC DNA]</scope>
    <source>
        <strain evidence="11">Cs-k2</strain>
    </source>
</reference>
<dbReference type="STRING" id="79923.A0A3R7FNB0"/>
<evidence type="ECO:0000256" key="7">
    <source>
        <dbReference type="ARBA" id="ARBA00023054"/>
    </source>
</evidence>
<evidence type="ECO:0000256" key="9">
    <source>
        <dbReference type="ARBA" id="ARBA00023273"/>
    </source>
</evidence>
<evidence type="ECO:0000256" key="6">
    <source>
        <dbReference type="ARBA" id="ARBA00022553"/>
    </source>
</evidence>
<evidence type="ECO:0000256" key="2">
    <source>
        <dbReference type="ARBA" id="ARBA00004510"/>
    </source>
</evidence>
<accession>A0A3R7FNB0</accession>
<organism evidence="11 12">
    <name type="scientific">Clonorchis sinensis</name>
    <name type="common">Chinese liver fluke</name>
    <dbReference type="NCBI Taxonomy" id="79923"/>
    <lineage>
        <taxon>Eukaryota</taxon>
        <taxon>Metazoa</taxon>
        <taxon>Spiralia</taxon>
        <taxon>Lophotrochozoa</taxon>
        <taxon>Platyhelminthes</taxon>
        <taxon>Trematoda</taxon>
        <taxon>Digenea</taxon>
        <taxon>Opisthorchiida</taxon>
        <taxon>Opisthorchiata</taxon>
        <taxon>Opisthorchiidae</taxon>
        <taxon>Clonorchis</taxon>
    </lineage>
</organism>
<evidence type="ECO:0000256" key="1">
    <source>
        <dbReference type="ARBA" id="ARBA00004245"/>
    </source>
</evidence>
<keyword evidence="5" id="KW-0963">Cytoplasm</keyword>
<dbReference type="InterPro" id="IPR001452">
    <property type="entry name" value="SH3_domain"/>
</dbReference>
<dbReference type="AlphaFoldDB" id="A0A3R7FNB0"/>
<evidence type="ECO:0000256" key="4">
    <source>
        <dbReference type="ARBA" id="ARBA00022443"/>
    </source>
</evidence>
<comment type="similarity">
    <text evidence="3">Belongs to the ABI family.</text>
</comment>
<keyword evidence="9" id="KW-0966">Cell projection</keyword>